<gene>
    <name evidence="2" type="ORF">HY730_03880</name>
</gene>
<dbReference type="InterPro" id="IPR023606">
    <property type="entry name" value="CoA-Trfase_III_dom_1_sf"/>
</dbReference>
<evidence type="ECO:0000313" key="3">
    <source>
        <dbReference type="Proteomes" id="UP000772181"/>
    </source>
</evidence>
<protein>
    <submittedName>
        <fullName evidence="2">CoA transferase</fullName>
    </submittedName>
</protein>
<dbReference type="AlphaFoldDB" id="A0A933LQN4"/>
<dbReference type="InterPro" id="IPR044855">
    <property type="entry name" value="CoA-Trfase_III_dom3_sf"/>
</dbReference>
<dbReference type="GO" id="GO:0008410">
    <property type="term" value="F:CoA-transferase activity"/>
    <property type="evidence" value="ECO:0007669"/>
    <property type="project" value="TreeGrafter"/>
</dbReference>
<sequence>MEQPLKGIKVLDLSLMWALPGTAMFLADQGADVIKVEPPAGDPGRTTFTLTPVGDVSQSFFVLNRNKRAIVVDIRKPEGKEIILKLAKDADIVMHNFRPGVDKRLGIDYESIYQINPRVIYFSITPWGPKGPLANNRAYDRLVQAISGIQGRRRLPDGTPLTAGVWVADCSAPGFMGYAIMLALFQREKTGQGQKVESSLLNCAIAIQSVDLIRVETEQEPPKYLADAATLNPYRCADNEWIIIIIVTNDEWGKLTSVMGIEHLVNHPHFNTPLARTENAAEMSQILEKIFLTKKRDEWVKLFHEHDVPSAPIINPEEVFTHPQIVENEMLVGVDQPGVGKVWMMNTPFKLSGSPKVGKRPAPAFGEHTEEVLRELGYSKEQMDELRQTGIIK</sequence>
<dbReference type="InterPro" id="IPR050483">
    <property type="entry name" value="CoA-transferase_III_domain"/>
</dbReference>
<dbReference type="Gene3D" id="3.40.50.10540">
    <property type="entry name" value="Crotonobetainyl-coa:carnitine coa-transferase, domain 1"/>
    <property type="match status" value="1"/>
</dbReference>
<dbReference type="PANTHER" id="PTHR48207">
    <property type="entry name" value="SUCCINATE--HYDROXYMETHYLGLUTARATE COA-TRANSFERASE"/>
    <property type="match status" value="1"/>
</dbReference>
<proteinExistence type="predicted"/>
<keyword evidence="1 2" id="KW-0808">Transferase</keyword>
<accession>A0A933LQN4</accession>
<name>A0A933LQN4_UNCTE</name>
<comment type="caution">
    <text evidence="2">The sequence shown here is derived from an EMBL/GenBank/DDBJ whole genome shotgun (WGS) entry which is preliminary data.</text>
</comment>
<dbReference type="Proteomes" id="UP000772181">
    <property type="component" value="Unassembled WGS sequence"/>
</dbReference>
<organism evidence="2 3">
    <name type="scientific">Tectimicrobiota bacterium</name>
    <dbReference type="NCBI Taxonomy" id="2528274"/>
    <lineage>
        <taxon>Bacteria</taxon>
        <taxon>Pseudomonadati</taxon>
        <taxon>Nitrospinota/Tectimicrobiota group</taxon>
        <taxon>Candidatus Tectimicrobiota</taxon>
    </lineage>
</organism>
<dbReference type="PANTHER" id="PTHR48207:SF3">
    <property type="entry name" value="SUCCINATE--HYDROXYMETHYLGLUTARATE COA-TRANSFERASE"/>
    <property type="match status" value="1"/>
</dbReference>
<dbReference type="EMBL" id="JACQWF010000175">
    <property type="protein sequence ID" value="MBI4595501.1"/>
    <property type="molecule type" value="Genomic_DNA"/>
</dbReference>
<dbReference type="Gene3D" id="3.30.1540.10">
    <property type="entry name" value="formyl-coa transferase, domain 3"/>
    <property type="match status" value="1"/>
</dbReference>
<evidence type="ECO:0000313" key="2">
    <source>
        <dbReference type="EMBL" id="MBI4595501.1"/>
    </source>
</evidence>
<dbReference type="SUPFAM" id="SSF89796">
    <property type="entry name" value="CoA-transferase family III (CaiB/BaiF)"/>
    <property type="match status" value="1"/>
</dbReference>
<evidence type="ECO:0000256" key="1">
    <source>
        <dbReference type="ARBA" id="ARBA00022679"/>
    </source>
</evidence>
<dbReference type="InterPro" id="IPR003673">
    <property type="entry name" value="CoA-Trfase_fam_III"/>
</dbReference>
<dbReference type="Pfam" id="PF02515">
    <property type="entry name" value="CoA_transf_3"/>
    <property type="match status" value="1"/>
</dbReference>
<reference evidence="2" key="1">
    <citation type="submission" date="2020-07" db="EMBL/GenBank/DDBJ databases">
        <title>Huge and variable diversity of episymbiotic CPR bacteria and DPANN archaea in groundwater ecosystems.</title>
        <authorList>
            <person name="He C.Y."/>
            <person name="Keren R."/>
            <person name="Whittaker M."/>
            <person name="Farag I.F."/>
            <person name="Doudna J."/>
            <person name="Cate J.H.D."/>
            <person name="Banfield J.F."/>
        </authorList>
    </citation>
    <scope>NUCLEOTIDE SEQUENCE</scope>
    <source>
        <strain evidence="2">NC_groundwater_1482_Ag_S-0.65um_47_24</strain>
    </source>
</reference>